<evidence type="ECO:0000256" key="3">
    <source>
        <dbReference type="SAM" id="MobiDB-lite"/>
    </source>
</evidence>
<gene>
    <name evidence="5" type="ORF">CALMAC_LOCUS18356</name>
</gene>
<dbReference type="GO" id="GO:0003729">
    <property type="term" value="F:mRNA binding"/>
    <property type="evidence" value="ECO:0007669"/>
    <property type="project" value="InterPro"/>
</dbReference>
<protein>
    <recommendedName>
        <fullName evidence="4">Histone RNA hairpin-binding protein RNA-binding domain-containing protein</fullName>
    </recommendedName>
</protein>
<dbReference type="InterPro" id="IPR026502">
    <property type="entry name" value="SLBP1/SLBP2"/>
</dbReference>
<comment type="similarity">
    <text evidence="1">Belongs to the SLBP family.</text>
</comment>
<feature type="compositionally biased region" description="Basic and acidic residues" evidence="3">
    <location>
        <begin position="196"/>
        <end position="222"/>
    </location>
</feature>
<dbReference type="PANTHER" id="PTHR17408">
    <property type="entry name" value="HISTONE RNA HAIRPIN-BINDING PROTEIN"/>
    <property type="match status" value="1"/>
</dbReference>
<dbReference type="AlphaFoldDB" id="A0A653DLA5"/>
<name>A0A653DLA5_CALMS</name>
<keyword evidence="6" id="KW-1185">Reference proteome</keyword>
<dbReference type="InterPro" id="IPR038294">
    <property type="entry name" value="SLBP_RNA_bind_sf"/>
</dbReference>
<dbReference type="Pfam" id="PF15247">
    <property type="entry name" value="SLBP_RNA_bind"/>
    <property type="match status" value="1"/>
</dbReference>
<evidence type="ECO:0000259" key="4">
    <source>
        <dbReference type="Pfam" id="PF15247"/>
    </source>
</evidence>
<dbReference type="GO" id="GO:0071207">
    <property type="term" value="F:histone pre-mRNA stem-loop binding"/>
    <property type="evidence" value="ECO:0007669"/>
    <property type="project" value="TreeGrafter"/>
</dbReference>
<dbReference type="FunFam" id="1.10.8.1120:FF:000001">
    <property type="entry name" value="Histone RNA hairpin-binding protein-like"/>
    <property type="match status" value="1"/>
</dbReference>
<reference evidence="5 6" key="1">
    <citation type="submission" date="2019-01" db="EMBL/GenBank/DDBJ databases">
        <authorList>
            <person name="Sayadi A."/>
        </authorList>
    </citation>
    <scope>NUCLEOTIDE SEQUENCE [LARGE SCALE GENOMIC DNA]</scope>
</reference>
<evidence type="ECO:0000256" key="1">
    <source>
        <dbReference type="ARBA" id="ARBA00006151"/>
    </source>
</evidence>
<dbReference type="GO" id="GO:0005737">
    <property type="term" value="C:cytoplasm"/>
    <property type="evidence" value="ECO:0007669"/>
    <property type="project" value="TreeGrafter"/>
</dbReference>
<evidence type="ECO:0000313" key="5">
    <source>
        <dbReference type="EMBL" id="VEN60769.1"/>
    </source>
</evidence>
<dbReference type="Proteomes" id="UP000410492">
    <property type="component" value="Unassembled WGS sequence"/>
</dbReference>
<accession>A0A653DLA5</accession>
<dbReference type="InterPro" id="IPR029344">
    <property type="entry name" value="SLBP_RNA_bind"/>
</dbReference>
<sequence length="278" mass="32316">MRLYPDSLDEDLLLPRYSSEFNSSCSGTPLVQTEKIKIKQEVKTEFMSYDEESTKLEVCIKNIKKEVIEETSSTDPETNGHILDTPIKQEIKSEPTEPETPDPSPFNKQAFRYFHIESPIENNKNSKDIVKEGANSAKRTVFSRFSPFENGRTETRLSAKERLGPPPQKEDSSDGTTESKRMSVKKRLGPSVTENEAPRKKNKMREMESDPEVLSRRQKQIDYGKNTIGYDNYIKKIPKDKRTQEDPQTPNKYVKYSRRAWDGLIRKWRLQLHKYDES</sequence>
<dbReference type="GO" id="GO:0007076">
    <property type="term" value="P:mitotic chromosome condensation"/>
    <property type="evidence" value="ECO:0007669"/>
    <property type="project" value="UniProtKB-ARBA"/>
</dbReference>
<dbReference type="Gene3D" id="1.10.8.1120">
    <property type="entry name" value="Histone RNA hairpin-binding protein RNA-binding domain"/>
    <property type="match status" value="1"/>
</dbReference>
<feature type="region of interest" description="Disordered" evidence="3">
    <location>
        <begin position="69"/>
        <end position="107"/>
    </location>
</feature>
<evidence type="ECO:0000256" key="2">
    <source>
        <dbReference type="ARBA" id="ARBA00022884"/>
    </source>
</evidence>
<proteinExistence type="inferred from homology"/>
<feature type="region of interest" description="Disordered" evidence="3">
    <location>
        <begin position="135"/>
        <end position="225"/>
    </location>
</feature>
<dbReference type="PANTHER" id="PTHR17408:SF0">
    <property type="entry name" value="HISTONE RNA HAIRPIN-BINDING PROTEIN"/>
    <property type="match status" value="1"/>
</dbReference>
<feature type="domain" description="Histone RNA hairpin-binding protein RNA-binding" evidence="4">
    <location>
        <begin position="210"/>
        <end position="277"/>
    </location>
</feature>
<dbReference type="OrthoDB" id="265795at2759"/>
<dbReference type="GO" id="GO:0071204">
    <property type="term" value="C:histone pre-mRNA 3'end processing complex"/>
    <property type="evidence" value="ECO:0007669"/>
    <property type="project" value="TreeGrafter"/>
</dbReference>
<dbReference type="GO" id="GO:0006398">
    <property type="term" value="P:mRNA 3'-end processing by stem-loop binding and cleavage"/>
    <property type="evidence" value="ECO:0007669"/>
    <property type="project" value="TreeGrafter"/>
</dbReference>
<feature type="compositionally biased region" description="Basic and acidic residues" evidence="3">
    <location>
        <begin position="151"/>
        <end position="181"/>
    </location>
</feature>
<keyword evidence="2" id="KW-0694">RNA-binding</keyword>
<dbReference type="GO" id="GO:0051028">
    <property type="term" value="P:mRNA transport"/>
    <property type="evidence" value="ECO:0007669"/>
    <property type="project" value="TreeGrafter"/>
</dbReference>
<organism evidence="5 6">
    <name type="scientific">Callosobruchus maculatus</name>
    <name type="common">Southern cowpea weevil</name>
    <name type="synonym">Pulse bruchid</name>
    <dbReference type="NCBI Taxonomy" id="64391"/>
    <lineage>
        <taxon>Eukaryota</taxon>
        <taxon>Metazoa</taxon>
        <taxon>Ecdysozoa</taxon>
        <taxon>Arthropoda</taxon>
        <taxon>Hexapoda</taxon>
        <taxon>Insecta</taxon>
        <taxon>Pterygota</taxon>
        <taxon>Neoptera</taxon>
        <taxon>Endopterygota</taxon>
        <taxon>Coleoptera</taxon>
        <taxon>Polyphaga</taxon>
        <taxon>Cucujiformia</taxon>
        <taxon>Chrysomeloidea</taxon>
        <taxon>Chrysomelidae</taxon>
        <taxon>Bruchinae</taxon>
        <taxon>Bruchini</taxon>
        <taxon>Callosobruchus</taxon>
    </lineage>
</organism>
<dbReference type="EMBL" id="CAACVG010012756">
    <property type="protein sequence ID" value="VEN60769.1"/>
    <property type="molecule type" value="Genomic_DNA"/>
</dbReference>
<evidence type="ECO:0000313" key="6">
    <source>
        <dbReference type="Proteomes" id="UP000410492"/>
    </source>
</evidence>